<sequence>MVNQVVKTDKLTPVVETIFHWKVGDSSHCLLRIYRDEREEQVIVVLSEIASNQDNTSITRDFEAVVNAVAVGLQGYLGSDVAKVNWLKHYGRFSERPTYENQYDPEFFRKFQFEWDSGYPTQLENDIYIHLEQTNTLFPALELGLGEQVDTGIYGTTIFNG</sequence>
<protein>
    <submittedName>
        <fullName evidence="1">Uncharacterized protein</fullName>
    </submittedName>
</protein>
<dbReference type="OrthoDB" id="3697139at2"/>
<dbReference type="EMBL" id="PQWO01000050">
    <property type="protein sequence ID" value="PZD70219.1"/>
    <property type="molecule type" value="Genomic_DNA"/>
</dbReference>
<reference evidence="1 2" key="1">
    <citation type="journal article" date="2018" name="Sci. Rep.">
        <title>A novel species of the marine cyanobacterium Acaryochloris with a unique pigment content and lifestyle.</title>
        <authorList>
            <person name="Partensky F."/>
            <person name="Six C."/>
            <person name="Ratin M."/>
            <person name="Garczarek L."/>
            <person name="Vaulot D."/>
            <person name="Probert I."/>
            <person name="Calteau A."/>
            <person name="Gourvil P."/>
            <person name="Marie D."/>
            <person name="Grebert T."/>
            <person name="Bouchier C."/>
            <person name="Le Panse S."/>
            <person name="Gachenot M."/>
            <person name="Rodriguez F."/>
            <person name="Garrido J.L."/>
        </authorList>
    </citation>
    <scope>NUCLEOTIDE SEQUENCE [LARGE SCALE GENOMIC DNA]</scope>
    <source>
        <strain evidence="1 2">RCC1774</strain>
    </source>
</reference>
<dbReference type="Proteomes" id="UP000248857">
    <property type="component" value="Unassembled WGS sequence"/>
</dbReference>
<dbReference type="AlphaFoldDB" id="A0A2W1J6L1"/>
<proteinExistence type="predicted"/>
<accession>A0A2W1J6L1</accession>
<organism evidence="1 2">
    <name type="scientific">Acaryochloris thomasi RCC1774</name>
    <dbReference type="NCBI Taxonomy" id="1764569"/>
    <lineage>
        <taxon>Bacteria</taxon>
        <taxon>Bacillati</taxon>
        <taxon>Cyanobacteriota</taxon>
        <taxon>Cyanophyceae</taxon>
        <taxon>Acaryochloridales</taxon>
        <taxon>Acaryochloridaceae</taxon>
        <taxon>Acaryochloris</taxon>
        <taxon>Acaryochloris thomasi</taxon>
    </lineage>
</organism>
<keyword evidence="2" id="KW-1185">Reference proteome</keyword>
<gene>
    <name evidence="1" type="ORF">C1752_16683</name>
</gene>
<evidence type="ECO:0000313" key="1">
    <source>
        <dbReference type="EMBL" id="PZD70219.1"/>
    </source>
</evidence>
<evidence type="ECO:0000313" key="2">
    <source>
        <dbReference type="Proteomes" id="UP000248857"/>
    </source>
</evidence>
<name>A0A2W1J6L1_9CYAN</name>
<comment type="caution">
    <text evidence="1">The sequence shown here is derived from an EMBL/GenBank/DDBJ whole genome shotgun (WGS) entry which is preliminary data.</text>
</comment>
<dbReference type="RefSeq" id="WP_110989244.1">
    <property type="nucleotide sequence ID" value="NZ_CAWNWM010000050.1"/>
</dbReference>